<sequence>MADLNKDVDEPADDDAPMQSAAQNNNQESGDADNDVTKASDDTAQPTDNASHSSDEPWIDDAEELSLDDLGAAYARAAAKHDPEAFAPSEEEEAANESSADELEAAFEDEADAEEDELVTPEAIIEGALFIGHPENKLITEQRLAALMREVTPEEVVELIAKLNQSYRDADQALRIIRDDQGYRMTISPEVENVRRSFSGKIREAKLAQAAIEVLALVVYQPGISAQKVQDQRGRECGPLLNQLVRRQLLSIERKIPEEGGRAVPHYYPTERFLTLFELESLDDLPQVEEGLRGVT</sequence>
<keyword evidence="2" id="KW-0132">Cell division</keyword>
<name>A0ABP8NUF4_9BACT</name>
<feature type="compositionally biased region" description="Acidic residues" evidence="5">
    <location>
        <begin position="89"/>
        <end position="103"/>
    </location>
</feature>
<dbReference type="Pfam" id="PF04079">
    <property type="entry name" value="SMC_ScpB"/>
    <property type="match status" value="1"/>
</dbReference>
<dbReference type="InterPro" id="IPR036388">
    <property type="entry name" value="WH-like_DNA-bd_sf"/>
</dbReference>
<dbReference type="Gene3D" id="1.10.10.10">
    <property type="entry name" value="Winged helix-like DNA-binding domain superfamily/Winged helix DNA-binding domain"/>
    <property type="match status" value="2"/>
</dbReference>
<feature type="compositionally biased region" description="Polar residues" evidence="5">
    <location>
        <begin position="42"/>
        <end position="52"/>
    </location>
</feature>
<keyword evidence="7" id="KW-1185">Reference proteome</keyword>
<dbReference type="SUPFAM" id="SSF46785">
    <property type="entry name" value="Winged helix' DNA-binding domain"/>
    <property type="match status" value="2"/>
</dbReference>
<comment type="caution">
    <text evidence="6">The sequence shown here is derived from an EMBL/GenBank/DDBJ whole genome shotgun (WGS) entry which is preliminary data.</text>
</comment>
<evidence type="ECO:0000256" key="5">
    <source>
        <dbReference type="SAM" id="MobiDB-lite"/>
    </source>
</evidence>
<evidence type="ECO:0000256" key="1">
    <source>
        <dbReference type="ARBA" id="ARBA00022490"/>
    </source>
</evidence>
<organism evidence="6 7">
    <name type="scientific">Novipirellula rosea</name>
    <dbReference type="NCBI Taxonomy" id="1031540"/>
    <lineage>
        <taxon>Bacteria</taxon>
        <taxon>Pseudomonadati</taxon>
        <taxon>Planctomycetota</taxon>
        <taxon>Planctomycetia</taxon>
        <taxon>Pirellulales</taxon>
        <taxon>Pirellulaceae</taxon>
        <taxon>Novipirellula</taxon>
    </lineage>
</organism>
<evidence type="ECO:0000313" key="6">
    <source>
        <dbReference type="EMBL" id="GAA4471318.1"/>
    </source>
</evidence>
<dbReference type="EMBL" id="BAABGA010000120">
    <property type="protein sequence ID" value="GAA4471318.1"/>
    <property type="molecule type" value="Genomic_DNA"/>
</dbReference>
<feature type="compositionally biased region" description="Polar residues" evidence="5">
    <location>
        <begin position="20"/>
        <end position="29"/>
    </location>
</feature>
<dbReference type="Proteomes" id="UP001500840">
    <property type="component" value="Unassembled WGS sequence"/>
</dbReference>
<accession>A0ABP8NUF4</accession>
<gene>
    <name evidence="6" type="ORF">GCM10023156_65730</name>
</gene>
<keyword evidence="4" id="KW-0131">Cell cycle</keyword>
<keyword evidence="1" id="KW-0963">Cytoplasm</keyword>
<dbReference type="InterPro" id="IPR036390">
    <property type="entry name" value="WH_DNA-bd_sf"/>
</dbReference>
<keyword evidence="3" id="KW-0159">Chromosome partition</keyword>
<evidence type="ECO:0000256" key="4">
    <source>
        <dbReference type="ARBA" id="ARBA00023306"/>
    </source>
</evidence>
<evidence type="ECO:0000313" key="7">
    <source>
        <dbReference type="Proteomes" id="UP001500840"/>
    </source>
</evidence>
<dbReference type="InterPro" id="IPR005234">
    <property type="entry name" value="ScpB_csome_segregation"/>
</dbReference>
<proteinExistence type="predicted"/>
<dbReference type="PANTHER" id="PTHR34298:SF2">
    <property type="entry name" value="SEGREGATION AND CONDENSATION PROTEIN B"/>
    <property type="match status" value="1"/>
</dbReference>
<dbReference type="PANTHER" id="PTHR34298">
    <property type="entry name" value="SEGREGATION AND CONDENSATION PROTEIN B"/>
    <property type="match status" value="1"/>
</dbReference>
<protein>
    <submittedName>
        <fullName evidence="6">SMC-Scp complex subunit ScpB</fullName>
    </submittedName>
</protein>
<feature type="compositionally biased region" description="Acidic residues" evidence="5">
    <location>
        <begin position="57"/>
        <end position="67"/>
    </location>
</feature>
<dbReference type="RefSeq" id="WP_345327901.1">
    <property type="nucleotide sequence ID" value="NZ_BAABGA010000120.1"/>
</dbReference>
<feature type="region of interest" description="Disordered" evidence="5">
    <location>
        <begin position="1"/>
        <end position="103"/>
    </location>
</feature>
<reference evidence="7" key="1">
    <citation type="journal article" date="2019" name="Int. J. Syst. Evol. Microbiol.">
        <title>The Global Catalogue of Microorganisms (GCM) 10K type strain sequencing project: providing services to taxonomists for standard genome sequencing and annotation.</title>
        <authorList>
            <consortium name="The Broad Institute Genomics Platform"/>
            <consortium name="The Broad Institute Genome Sequencing Center for Infectious Disease"/>
            <person name="Wu L."/>
            <person name="Ma J."/>
        </authorList>
    </citation>
    <scope>NUCLEOTIDE SEQUENCE [LARGE SCALE GENOMIC DNA]</scope>
    <source>
        <strain evidence="7">JCM 17759</strain>
    </source>
</reference>
<evidence type="ECO:0000256" key="2">
    <source>
        <dbReference type="ARBA" id="ARBA00022618"/>
    </source>
</evidence>
<evidence type="ECO:0000256" key="3">
    <source>
        <dbReference type="ARBA" id="ARBA00022829"/>
    </source>
</evidence>